<dbReference type="Pfam" id="PF14231">
    <property type="entry name" value="GXWXG"/>
    <property type="match status" value="1"/>
</dbReference>
<dbReference type="AlphaFoldDB" id="A0A839RPY1"/>
<dbReference type="Gene3D" id="2.40.128.580">
    <property type="entry name" value="GXWXG domain"/>
    <property type="match status" value="1"/>
</dbReference>
<evidence type="ECO:0000259" key="2">
    <source>
        <dbReference type="Pfam" id="PF14232"/>
    </source>
</evidence>
<name>A0A839RPY1_9ACTN</name>
<comment type="caution">
    <text evidence="3">The sequence shown here is derived from an EMBL/GenBank/DDBJ whole genome shotgun (WGS) entry which is preliminary data.</text>
</comment>
<dbReference type="EMBL" id="JACHWS010000002">
    <property type="protein sequence ID" value="MBB3038278.1"/>
    <property type="molecule type" value="Genomic_DNA"/>
</dbReference>
<evidence type="ECO:0008006" key="5">
    <source>
        <dbReference type="Google" id="ProtNLM"/>
    </source>
</evidence>
<dbReference type="Pfam" id="PF14232">
    <property type="entry name" value="DUF4334"/>
    <property type="match status" value="1"/>
</dbReference>
<dbReference type="InterPro" id="IPR025951">
    <property type="entry name" value="GXWXG_dom"/>
</dbReference>
<feature type="domain" description="DUF4334" evidence="2">
    <location>
        <begin position="96"/>
        <end position="154"/>
    </location>
</feature>
<dbReference type="InterPro" id="IPR025568">
    <property type="entry name" value="DUF4334"/>
</dbReference>
<dbReference type="RefSeq" id="WP_064438630.1">
    <property type="nucleotide sequence ID" value="NZ_BDDI01000001.1"/>
</dbReference>
<reference evidence="3 4" key="1">
    <citation type="submission" date="2020-08" db="EMBL/GenBank/DDBJ databases">
        <title>Sequencing the genomes of 1000 actinobacteria strains.</title>
        <authorList>
            <person name="Klenk H.-P."/>
        </authorList>
    </citation>
    <scope>NUCLEOTIDE SEQUENCE [LARGE SCALE GENOMIC DNA]</scope>
    <source>
        <strain evidence="3 4">DSM 45258</strain>
    </source>
</reference>
<keyword evidence="4" id="KW-1185">Reference proteome</keyword>
<gene>
    <name evidence="3" type="ORF">FHU29_002727</name>
</gene>
<organism evidence="3 4">
    <name type="scientific">Hoyosella altamirensis</name>
    <dbReference type="NCBI Taxonomy" id="616997"/>
    <lineage>
        <taxon>Bacteria</taxon>
        <taxon>Bacillati</taxon>
        <taxon>Actinomycetota</taxon>
        <taxon>Actinomycetes</taxon>
        <taxon>Mycobacteriales</taxon>
        <taxon>Hoyosellaceae</taxon>
        <taxon>Hoyosella</taxon>
    </lineage>
</organism>
<dbReference type="OrthoDB" id="8905397at2"/>
<dbReference type="Proteomes" id="UP000567922">
    <property type="component" value="Unassembled WGS sequence"/>
</dbReference>
<accession>A0A839RPY1</accession>
<feature type="domain" description="GXWXG" evidence="1">
    <location>
        <begin position="27"/>
        <end position="85"/>
    </location>
</feature>
<evidence type="ECO:0000313" key="4">
    <source>
        <dbReference type="Proteomes" id="UP000567922"/>
    </source>
</evidence>
<proteinExistence type="predicted"/>
<evidence type="ECO:0000313" key="3">
    <source>
        <dbReference type="EMBL" id="MBB3038278.1"/>
    </source>
</evidence>
<evidence type="ECO:0000259" key="1">
    <source>
        <dbReference type="Pfam" id="PF14231"/>
    </source>
</evidence>
<sequence length="156" mass="17463">MNLTDARARFHDLQQHDGPVDPAELDQIWEALEPVRAEEIFGEWEGAEFTTGHPLCGTLEKIRWHGKTFNSLLDAQPLICRDDSGALYSNTATMGGEASLWNIEFRGEITATMVYDMRPVFDHFKKVDASTLMGIMNGKGVTPGGQHFYFVLTRAS</sequence>
<protein>
    <recommendedName>
        <fullName evidence="5">GXWXG protein</fullName>
    </recommendedName>
</protein>